<dbReference type="PANTHER" id="PTHR42928">
    <property type="entry name" value="TRICARBOXYLATE-BINDING PROTEIN"/>
    <property type="match status" value="1"/>
</dbReference>
<dbReference type="EMBL" id="JAGINP010000019">
    <property type="protein sequence ID" value="MBP2294960.1"/>
    <property type="molecule type" value="Genomic_DNA"/>
</dbReference>
<comment type="similarity">
    <text evidence="1">Belongs to the UPF0065 (bug) family.</text>
</comment>
<dbReference type="Gene3D" id="3.40.190.150">
    <property type="entry name" value="Bordetella uptake gene, domain 1"/>
    <property type="match status" value="1"/>
</dbReference>
<comment type="caution">
    <text evidence="3">The sequence shown here is derived from an EMBL/GenBank/DDBJ whole genome shotgun (WGS) entry which is preliminary data.</text>
</comment>
<evidence type="ECO:0000313" key="3">
    <source>
        <dbReference type="EMBL" id="MBP2294960.1"/>
    </source>
</evidence>
<evidence type="ECO:0000256" key="2">
    <source>
        <dbReference type="SAM" id="SignalP"/>
    </source>
</evidence>
<dbReference type="InterPro" id="IPR042100">
    <property type="entry name" value="Bug_dom1"/>
</dbReference>
<dbReference type="PANTHER" id="PTHR42928:SF5">
    <property type="entry name" value="BLR1237 PROTEIN"/>
    <property type="match status" value="1"/>
</dbReference>
<keyword evidence="2" id="KW-0732">Signal</keyword>
<evidence type="ECO:0000313" key="4">
    <source>
        <dbReference type="Proteomes" id="UP000781958"/>
    </source>
</evidence>
<keyword evidence="4" id="KW-1185">Reference proteome</keyword>
<dbReference type="CDD" id="cd07012">
    <property type="entry name" value="PBP2_Bug_TTT"/>
    <property type="match status" value="1"/>
</dbReference>
<gene>
    <name evidence="3" type="ORF">J2851_004763</name>
</gene>
<evidence type="ECO:0000256" key="1">
    <source>
        <dbReference type="ARBA" id="ARBA00006987"/>
    </source>
</evidence>
<dbReference type="SUPFAM" id="SSF53850">
    <property type="entry name" value="Periplasmic binding protein-like II"/>
    <property type="match status" value="1"/>
</dbReference>
<keyword evidence="3" id="KW-0675">Receptor</keyword>
<reference evidence="3 4" key="1">
    <citation type="submission" date="2021-03" db="EMBL/GenBank/DDBJ databases">
        <title>Genomic Encyclopedia of Type Strains, Phase III (KMG-III): the genomes of soil and plant-associated and newly described type strains.</title>
        <authorList>
            <person name="Whitman W."/>
        </authorList>
    </citation>
    <scope>NUCLEOTIDE SEQUENCE [LARGE SCALE GENOMIC DNA]</scope>
    <source>
        <strain evidence="3 4">IMMIB AFH-6</strain>
    </source>
</reference>
<sequence length="324" mass="34469">MKRVVTTLGALLLAFGVAATAVADTYPSQTIRLVVPYPPGGVSDLVGRVVADGLKARLNQTVIVDNKPGASGVIGTQDVIRSKPDGYSLLVGGLGGLVLPPLVDPKFPIDIDKTLTPIAGIAEFVNVMIVNKDLPVNTVQEFIDYAKARPGQLNFGSTGIGASNHLTAELFMQKTGVKMEHIPYKGGMASLNDLRGGNIHVVFENLPTVVGQIKAGAVKALAVTSAYRAEQLPEVPTIAESGIKDFNVTSWMGMYGPKNLSPDLKAKIAAALVEVARDPATKERLQTISFLPVDRDTEAFTSFVKSEHDRWKQVVDTAGVKVVE</sequence>
<organism evidence="3 4">
    <name type="scientific">Azospirillum rugosum</name>
    <dbReference type="NCBI Taxonomy" id="416170"/>
    <lineage>
        <taxon>Bacteria</taxon>
        <taxon>Pseudomonadati</taxon>
        <taxon>Pseudomonadota</taxon>
        <taxon>Alphaproteobacteria</taxon>
        <taxon>Rhodospirillales</taxon>
        <taxon>Azospirillaceae</taxon>
        <taxon>Azospirillum</taxon>
    </lineage>
</organism>
<feature type="chain" id="PRO_5045561096" evidence="2">
    <location>
        <begin position="24"/>
        <end position="324"/>
    </location>
</feature>
<proteinExistence type="inferred from homology"/>
<dbReference type="Proteomes" id="UP000781958">
    <property type="component" value="Unassembled WGS sequence"/>
</dbReference>
<protein>
    <submittedName>
        <fullName evidence="3">Tripartite-type tricarboxylate transporter receptor subunit TctC</fullName>
    </submittedName>
</protein>
<name>A0ABS4SQX0_9PROT</name>
<dbReference type="RefSeq" id="WP_209769312.1">
    <property type="nucleotide sequence ID" value="NZ_JAGINP010000019.1"/>
</dbReference>
<dbReference type="PIRSF" id="PIRSF017082">
    <property type="entry name" value="YflP"/>
    <property type="match status" value="1"/>
</dbReference>
<dbReference type="Pfam" id="PF03401">
    <property type="entry name" value="TctC"/>
    <property type="match status" value="1"/>
</dbReference>
<feature type="signal peptide" evidence="2">
    <location>
        <begin position="1"/>
        <end position="23"/>
    </location>
</feature>
<accession>A0ABS4SQX0</accession>
<dbReference type="InterPro" id="IPR005064">
    <property type="entry name" value="BUG"/>
</dbReference>
<dbReference type="Gene3D" id="3.40.190.10">
    <property type="entry name" value="Periplasmic binding protein-like II"/>
    <property type="match status" value="1"/>
</dbReference>